<name>A0AAV1ZXI5_9ARAC</name>
<dbReference type="EMBL" id="CAXIEN010000095">
    <property type="protein sequence ID" value="CAL1276586.1"/>
    <property type="molecule type" value="Genomic_DNA"/>
</dbReference>
<accession>A0AAV1ZXI5</accession>
<evidence type="ECO:0000313" key="1">
    <source>
        <dbReference type="EMBL" id="CAL1276586.1"/>
    </source>
</evidence>
<evidence type="ECO:0000313" key="2">
    <source>
        <dbReference type="Proteomes" id="UP001497382"/>
    </source>
</evidence>
<proteinExistence type="predicted"/>
<keyword evidence="2" id="KW-1185">Reference proteome</keyword>
<sequence>GGGFRQSVKIHKKPRRRLRRELSLLNSCRR</sequence>
<gene>
    <name evidence="1" type="ORF">LARSCL_LOCUS8747</name>
</gene>
<reference evidence="1 2" key="1">
    <citation type="submission" date="2024-04" db="EMBL/GenBank/DDBJ databases">
        <authorList>
            <person name="Rising A."/>
            <person name="Reimegard J."/>
            <person name="Sonavane S."/>
            <person name="Akerstrom W."/>
            <person name="Nylinder S."/>
            <person name="Hedman E."/>
            <person name="Kallberg Y."/>
        </authorList>
    </citation>
    <scope>NUCLEOTIDE SEQUENCE [LARGE SCALE GENOMIC DNA]</scope>
</reference>
<feature type="non-terminal residue" evidence="1">
    <location>
        <position position="1"/>
    </location>
</feature>
<dbReference type="Proteomes" id="UP001497382">
    <property type="component" value="Unassembled WGS sequence"/>
</dbReference>
<protein>
    <submittedName>
        <fullName evidence="1">Uncharacterized protein</fullName>
    </submittedName>
</protein>
<comment type="caution">
    <text evidence="1">The sequence shown here is derived from an EMBL/GenBank/DDBJ whole genome shotgun (WGS) entry which is preliminary data.</text>
</comment>
<organism evidence="1 2">
    <name type="scientific">Larinioides sclopetarius</name>
    <dbReference type="NCBI Taxonomy" id="280406"/>
    <lineage>
        <taxon>Eukaryota</taxon>
        <taxon>Metazoa</taxon>
        <taxon>Ecdysozoa</taxon>
        <taxon>Arthropoda</taxon>
        <taxon>Chelicerata</taxon>
        <taxon>Arachnida</taxon>
        <taxon>Araneae</taxon>
        <taxon>Araneomorphae</taxon>
        <taxon>Entelegynae</taxon>
        <taxon>Araneoidea</taxon>
        <taxon>Araneidae</taxon>
        <taxon>Larinioides</taxon>
    </lineage>
</organism>
<dbReference type="AlphaFoldDB" id="A0AAV1ZXI5"/>